<dbReference type="SUPFAM" id="SSF53795">
    <property type="entry name" value="PEP carboxykinase-like"/>
    <property type="match status" value="1"/>
</dbReference>
<dbReference type="InterPro" id="IPR035078">
    <property type="entry name" value="PEP_carboxykinase_GTP_N"/>
</dbReference>
<dbReference type="InterPro" id="IPR018091">
    <property type="entry name" value="PEP_carboxykin_GTP_CS"/>
</dbReference>
<keyword evidence="14" id="KW-0418">Kinase</keyword>
<feature type="domain" description="Phosphoenolpyruvate carboxykinase C-terminal P-loop" evidence="12">
    <location>
        <begin position="233"/>
        <end position="575"/>
    </location>
</feature>
<comment type="subunit">
    <text evidence="3 11">Monomer.</text>
</comment>
<feature type="active site" evidence="11">
    <location>
        <position position="261"/>
    </location>
</feature>
<evidence type="ECO:0000313" key="15">
    <source>
        <dbReference type="Proteomes" id="UP000183447"/>
    </source>
</evidence>
<evidence type="ECO:0000256" key="9">
    <source>
        <dbReference type="ARBA" id="ARBA00023211"/>
    </source>
</evidence>
<evidence type="ECO:0000256" key="5">
    <source>
        <dbReference type="ARBA" id="ARBA00022723"/>
    </source>
</evidence>
<comment type="function">
    <text evidence="11">Catalyzes the conversion of oxaloacetate (OAA) to phosphoenolpyruvate (PEP), the rate-limiting step in the metabolic pathway that produces glucose from lactate and other precursors derived from the citric acid cycle.</text>
</comment>
<evidence type="ECO:0000256" key="6">
    <source>
        <dbReference type="ARBA" id="ARBA00022741"/>
    </source>
</evidence>
<dbReference type="Gene3D" id="2.170.8.10">
    <property type="entry name" value="Phosphoenolpyruvate Carboxykinase, domain 2"/>
    <property type="match status" value="1"/>
</dbReference>
<evidence type="ECO:0000256" key="11">
    <source>
        <dbReference type="HAMAP-Rule" id="MF_00452"/>
    </source>
</evidence>
<dbReference type="GO" id="GO:0004613">
    <property type="term" value="F:phosphoenolpyruvate carboxykinase (GTP) activity"/>
    <property type="evidence" value="ECO:0007669"/>
    <property type="project" value="UniProtKB-UniRule"/>
</dbReference>
<keyword evidence="6 11" id="KW-0547">Nucleotide-binding</keyword>
<dbReference type="OrthoDB" id="9758871at2"/>
<feature type="binding site" evidence="11">
    <location>
        <position position="259"/>
    </location>
    <ligand>
        <name>substrate</name>
    </ligand>
</feature>
<comment type="similarity">
    <text evidence="2 11">Belongs to the phosphoenolpyruvate carboxykinase [GTP] family.</text>
</comment>
<dbReference type="HAMAP" id="MF_00452">
    <property type="entry name" value="PEPCK_GTP"/>
    <property type="match status" value="1"/>
</dbReference>
<dbReference type="GO" id="GO:0030145">
    <property type="term" value="F:manganese ion binding"/>
    <property type="evidence" value="ECO:0007669"/>
    <property type="project" value="UniProtKB-UniRule"/>
</dbReference>
<dbReference type="EC" id="4.1.1.32" evidence="11"/>
<keyword evidence="5 11" id="KW-0479">Metal-binding</keyword>
<dbReference type="Pfam" id="PF17297">
    <property type="entry name" value="PEPCK_N"/>
    <property type="match status" value="1"/>
</dbReference>
<dbReference type="NCBIfam" id="NF003253">
    <property type="entry name" value="PRK04210.1"/>
    <property type="match status" value="1"/>
</dbReference>
<organism evidence="14 15">
    <name type="scientific">Devosia enhydra</name>
    <dbReference type="NCBI Taxonomy" id="665118"/>
    <lineage>
        <taxon>Bacteria</taxon>
        <taxon>Pseudomonadati</taxon>
        <taxon>Pseudomonadota</taxon>
        <taxon>Alphaproteobacteria</taxon>
        <taxon>Hyphomicrobiales</taxon>
        <taxon>Devosiaceae</taxon>
        <taxon>Devosia</taxon>
    </lineage>
</organism>
<accession>A0A1K2I2W1</accession>
<dbReference type="GO" id="GO:0005525">
    <property type="term" value="F:GTP binding"/>
    <property type="evidence" value="ECO:0007669"/>
    <property type="project" value="UniProtKB-UniRule"/>
</dbReference>
<evidence type="ECO:0000259" key="13">
    <source>
        <dbReference type="Pfam" id="PF17297"/>
    </source>
</evidence>
<dbReference type="GO" id="GO:0006107">
    <property type="term" value="P:oxaloacetate metabolic process"/>
    <property type="evidence" value="ECO:0007669"/>
    <property type="project" value="TreeGrafter"/>
</dbReference>
<evidence type="ECO:0000256" key="7">
    <source>
        <dbReference type="ARBA" id="ARBA00022793"/>
    </source>
</evidence>
<dbReference type="GO" id="GO:0005829">
    <property type="term" value="C:cytosol"/>
    <property type="evidence" value="ECO:0007669"/>
    <property type="project" value="TreeGrafter"/>
</dbReference>
<dbReference type="GO" id="GO:0033993">
    <property type="term" value="P:response to lipid"/>
    <property type="evidence" value="ECO:0007669"/>
    <property type="project" value="TreeGrafter"/>
</dbReference>
<dbReference type="Gene3D" id="3.40.449.10">
    <property type="entry name" value="Phosphoenolpyruvate Carboxykinase, domain 1"/>
    <property type="match status" value="1"/>
</dbReference>
<keyword evidence="9 11" id="KW-0464">Manganese</keyword>
<dbReference type="InterPro" id="IPR035077">
    <property type="entry name" value="PEP_carboxykinase_GTP_C"/>
</dbReference>
<feature type="binding site" evidence="11">
    <location>
        <begin position="260"/>
        <end position="265"/>
    </location>
    <ligand>
        <name>GTP</name>
        <dbReference type="ChEBI" id="CHEBI:37565"/>
    </ligand>
</feature>
<feature type="domain" description="Phosphoenolpyruvate carboxykinase GTP-utilising N-terminal" evidence="13">
    <location>
        <begin position="11"/>
        <end position="228"/>
    </location>
</feature>
<proteinExistence type="inferred from homology"/>
<dbReference type="Gene3D" id="3.90.228.20">
    <property type="match status" value="1"/>
</dbReference>
<dbReference type="InterPro" id="IPR008210">
    <property type="entry name" value="PEP_carboxykinase_N"/>
</dbReference>
<dbReference type="AlphaFoldDB" id="A0A1K2I2W1"/>
<comment type="pathway">
    <text evidence="1 11">Carbohydrate biosynthesis; gluconeogenesis.</text>
</comment>
<comment type="cofactor">
    <cofactor evidence="11">
        <name>Mn(2+)</name>
        <dbReference type="ChEBI" id="CHEBI:29035"/>
    </cofactor>
    <text evidence="11">Binds 1 Mn(2+) ion per subunit.</text>
</comment>
<feature type="binding site" evidence="11">
    <location>
        <begin position="375"/>
        <end position="377"/>
    </location>
    <ligand>
        <name>substrate</name>
    </ligand>
</feature>
<reference evidence="14 15" key="1">
    <citation type="submission" date="2016-11" db="EMBL/GenBank/DDBJ databases">
        <authorList>
            <person name="Jaros S."/>
            <person name="Januszkiewicz K."/>
            <person name="Wedrychowicz H."/>
        </authorList>
    </citation>
    <scope>NUCLEOTIDE SEQUENCE [LARGE SCALE GENOMIC DNA]</scope>
    <source>
        <strain evidence="14 15">ATCC 23634</strain>
    </source>
</reference>
<evidence type="ECO:0000259" key="12">
    <source>
        <dbReference type="Pfam" id="PF00821"/>
    </source>
</evidence>
<keyword evidence="4 11" id="KW-0312">Gluconeogenesis</keyword>
<dbReference type="PANTHER" id="PTHR11561:SF0">
    <property type="entry name" value="PHOSPHOENOLPYRUVATE CARBOXYKINASE [GTP]-RELATED"/>
    <property type="match status" value="1"/>
</dbReference>
<evidence type="ECO:0000313" key="14">
    <source>
        <dbReference type="EMBL" id="SFZ86563.1"/>
    </source>
</evidence>
<comment type="subcellular location">
    <subcellularLocation>
        <location evidence="11">Cytoplasm</location>
    </subcellularLocation>
</comment>
<dbReference type="GO" id="GO:0071333">
    <property type="term" value="P:cellular response to glucose stimulus"/>
    <property type="evidence" value="ECO:0007669"/>
    <property type="project" value="TreeGrafter"/>
</dbReference>
<gene>
    <name evidence="11" type="primary">pckG</name>
    <name evidence="14" type="ORF">SAMN02983003_3747</name>
</gene>
<dbReference type="PROSITE" id="PS00505">
    <property type="entry name" value="PEPCK_GTP"/>
    <property type="match status" value="1"/>
</dbReference>
<dbReference type="CDD" id="cd00819">
    <property type="entry name" value="PEPCK_GTP"/>
    <property type="match status" value="1"/>
</dbReference>
<name>A0A1K2I2W1_9HYPH</name>
<dbReference type="Pfam" id="PF00821">
    <property type="entry name" value="PEPCK_GTP"/>
    <property type="match status" value="1"/>
</dbReference>
<feature type="binding site" evidence="11">
    <location>
        <position position="217"/>
    </location>
    <ligand>
        <name>Mn(2+)</name>
        <dbReference type="ChEBI" id="CHEBI:29035"/>
    </ligand>
</feature>
<feature type="binding site" evidence="11">
    <location>
        <position position="237"/>
    </location>
    <ligand>
        <name>Mn(2+)</name>
        <dbReference type="ChEBI" id="CHEBI:29035"/>
    </ligand>
</feature>
<feature type="binding site" evidence="11">
    <location>
        <begin position="208"/>
        <end position="210"/>
    </location>
    <ligand>
        <name>substrate</name>
    </ligand>
</feature>
<dbReference type="FunFam" id="3.40.449.10:FF:000005">
    <property type="entry name" value="Phosphoenolpyruvate carboxykinase [GTP]"/>
    <property type="match status" value="1"/>
</dbReference>
<keyword evidence="15" id="KW-1185">Reference proteome</keyword>
<dbReference type="STRING" id="665118.SAMN02983003_3747"/>
<comment type="catalytic activity">
    <reaction evidence="11">
        <text>oxaloacetate + GTP = phosphoenolpyruvate + GDP + CO2</text>
        <dbReference type="Rhea" id="RHEA:10388"/>
        <dbReference type="ChEBI" id="CHEBI:16452"/>
        <dbReference type="ChEBI" id="CHEBI:16526"/>
        <dbReference type="ChEBI" id="CHEBI:37565"/>
        <dbReference type="ChEBI" id="CHEBI:58189"/>
        <dbReference type="ChEBI" id="CHEBI:58702"/>
        <dbReference type="EC" id="4.1.1.32"/>
    </reaction>
</comment>
<keyword evidence="11" id="KW-0963">Cytoplasm</keyword>
<dbReference type="InterPro" id="IPR013035">
    <property type="entry name" value="PEP_carboxykinase_C"/>
</dbReference>
<evidence type="ECO:0000256" key="8">
    <source>
        <dbReference type="ARBA" id="ARBA00023134"/>
    </source>
</evidence>
<evidence type="ECO:0000256" key="1">
    <source>
        <dbReference type="ARBA" id="ARBA00004742"/>
    </source>
</evidence>
<keyword evidence="8 11" id="KW-0342">GTP-binding</keyword>
<feature type="binding site" evidence="11">
    <location>
        <position position="377"/>
    </location>
    <ligand>
        <name>GTP</name>
        <dbReference type="ChEBI" id="CHEBI:37565"/>
    </ligand>
</feature>
<dbReference type="SUPFAM" id="SSF68923">
    <property type="entry name" value="PEP carboxykinase N-terminal domain"/>
    <property type="match status" value="1"/>
</dbReference>
<dbReference type="GO" id="GO:0019543">
    <property type="term" value="P:propionate catabolic process"/>
    <property type="evidence" value="ECO:0007669"/>
    <property type="project" value="TreeGrafter"/>
</dbReference>
<dbReference type="Proteomes" id="UP000183447">
    <property type="component" value="Unassembled WGS sequence"/>
</dbReference>
<feature type="binding site" evidence="11">
    <location>
        <begin position="500"/>
        <end position="503"/>
    </location>
    <ligand>
        <name>GTP</name>
        <dbReference type="ChEBI" id="CHEBI:37565"/>
    </ligand>
</feature>
<dbReference type="UniPathway" id="UPA00138"/>
<sequence length="598" mass="64914">MPAPNSSVAAFVAEIAALCKPAAIHWCDGSEAEYSALCARLVSEGTLIPLNPAKRPNSYLARSTPDDVARLEHRTFICTTDAAEAGPTNNWREPVAMRAELNTLLDGAMAGRTLYVLPFVMASGTPIEMFGVQVTDSAYVAASMHIMTRMGADVLARMEGKPFVRCVHSVGAPLAQGETSSSWPSNPTHKYIAHFPETAEIMSFGSGYGGNALLGKKCLALRLASVEAHKSGWLAEHMLIVGLESPEGEKAYVAGAFPSACGKTNFAMVEPPEDMKGWTVSTVGDDIAWLFAGPRGELRAVNPEAGFFGVAPGTSAKTNPVAMDMVGHDCIFTNCALTEDGDVWWEGMGTPPDRLIDWQGRPWTPDAGRPAAHPNARFTVRATNCRTLDANWNAPEGVEISALLFGGRLSKTFPLVFEAQDWAEGVLWAATLSSEATAAAEGQADIRRDPFAMLPFCGYNIADYMAHWLAFKDKLTVDVPIFRVNWFRKDENGRFIWPGFRENTRVLRWVVERARGRVEARSGLLGGLPRHEDLVNGSGSIDAARFDILMASDPDEIRAELEGQKRHLAGMGEALDGPFAPSYRHIHDRLDAAAATRH</sequence>
<dbReference type="RefSeq" id="WP_072346209.1">
    <property type="nucleotide sequence ID" value="NZ_FPKU01000003.1"/>
</dbReference>
<feature type="binding site" evidence="11">
    <location>
        <position position="286"/>
    </location>
    <ligand>
        <name>Mn(2+)</name>
        <dbReference type="ChEBI" id="CHEBI:29035"/>
    </ligand>
</feature>
<keyword evidence="10 11" id="KW-0456">Lyase</keyword>
<protein>
    <recommendedName>
        <fullName evidence="11">Phosphoenolpyruvate carboxykinase [GTP]</fullName>
        <shortName evidence="11">PEP carboxykinase</shortName>
        <shortName evidence="11">PEPCK</shortName>
        <ecNumber evidence="11">4.1.1.32</ecNumber>
    </recommendedName>
    <alternativeName>
        <fullName evidence="11">GTP-dependent phosphoenolpyruvate carboxykinase</fullName>
        <shortName evidence="11">GTP-PEPCK</shortName>
    </alternativeName>
</protein>
<feature type="binding site" evidence="11">
    <location>
        <position position="70"/>
    </location>
    <ligand>
        <name>substrate</name>
    </ligand>
</feature>
<dbReference type="InterPro" id="IPR008209">
    <property type="entry name" value="PEP_carboxykinase_GTP"/>
</dbReference>
<evidence type="ECO:0000256" key="4">
    <source>
        <dbReference type="ARBA" id="ARBA00022432"/>
    </source>
</evidence>
<keyword evidence="14" id="KW-0670">Pyruvate</keyword>
<keyword evidence="7 11" id="KW-0210">Decarboxylase</keyword>
<dbReference type="PANTHER" id="PTHR11561">
    <property type="entry name" value="PHOSPHOENOLPYRUVATE CARBOXYKINASE"/>
    <property type="match status" value="1"/>
</dbReference>
<dbReference type="GO" id="GO:0006094">
    <property type="term" value="P:gluconeogenesis"/>
    <property type="evidence" value="ECO:0007669"/>
    <property type="project" value="UniProtKB-UniRule"/>
</dbReference>
<dbReference type="PIRSF" id="PIRSF001348">
    <property type="entry name" value="PEP_carboxykinase_GTP"/>
    <property type="match status" value="1"/>
</dbReference>
<evidence type="ECO:0000256" key="10">
    <source>
        <dbReference type="ARBA" id="ARBA00023239"/>
    </source>
</evidence>
<feature type="binding site" evidence="11">
    <location>
        <position position="408"/>
    </location>
    <ligand>
        <name>GTP</name>
        <dbReference type="ChEBI" id="CHEBI:37565"/>
    </ligand>
</feature>
<keyword evidence="14" id="KW-0808">Transferase</keyword>
<evidence type="ECO:0000256" key="3">
    <source>
        <dbReference type="ARBA" id="ARBA00011245"/>
    </source>
</evidence>
<dbReference type="GO" id="GO:0046327">
    <property type="term" value="P:glycerol biosynthetic process from pyruvate"/>
    <property type="evidence" value="ECO:0007669"/>
    <property type="project" value="TreeGrafter"/>
</dbReference>
<evidence type="ECO:0000256" key="2">
    <source>
        <dbReference type="ARBA" id="ARBA00005796"/>
    </source>
</evidence>
<dbReference type="EMBL" id="FPKU01000003">
    <property type="protein sequence ID" value="SFZ86563.1"/>
    <property type="molecule type" value="Genomic_DNA"/>
</dbReference>
<dbReference type="GO" id="GO:0016301">
    <property type="term" value="F:kinase activity"/>
    <property type="evidence" value="ECO:0007669"/>
    <property type="project" value="UniProtKB-KW"/>
</dbReference>
<dbReference type="GO" id="GO:0042594">
    <property type="term" value="P:response to starvation"/>
    <property type="evidence" value="ECO:0007669"/>
    <property type="project" value="TreeGrafter"/>
</dbReference>